<evidence type="ECO:0000256" key="1">
    <source>
        <dbReference type="SAM" id="MobiDB-lite"/>
    </source>
</evidence>
<feature type="region of interest" description="Disordered" evidence="1">
    <location>
        <begin position="62"/>
        <end position="92"/>
    </location>
</feature>
<feature type="non-terminal residue" evidence="3">
    <location>
        <position position="92"/>
    </location>
</feature>
<feature type="compositionally biased region" description="Polar residues" evidence="1">
    <location>
        <begin position="62"/>
        <end position="82"/>
    </location>
</feature>
<keyword evidence="2" id="KW-0472">Membrane</keyword>
<evidence type="ECO:0000256" key="2">
    <source>
        <dbReference type="SAM" id="Phobius"/>
    </source>
</evidence>
<sequence>MDLIVFSVLSIGVVFGLFMVMYVVICISLCRDAQCSNMCHPMRLIERCRDFRRRRTRHRMISMSSEADSSWSCELQNQQDLQTPKKDTLEAD</sequence>
<dbReference type="Proteomes" id="UP001381693">
    <property type="component" value="Unassembled WGS sequence"/>
</dbReference>
<accession>A0AAN8XC71</accession>
<name>A0AAN8XC71_HALRR</name>
<keyword evidence="2" id="KW-1133">Transmembrane helix</keyword>
<proteinExistence type="predicted"/>
<evidence type="ECO:0000313" key="3">
    <source>
        <dbReference type="EMBL" id="KAK7081511.1"/>
    </source>
</evidence>
<comment type="caution">
    <text evidence="3">The sequence shown here is derived from an EMBL/GenBank/DDBJ whole genome shotgun (WGS) entry which is preliminary data.</text>
</comment>
<keyword evidence="4" id="KW-1185">Reference proteome</keyword>
<organism evidence="3 4">
    <name type="scientific">Halocaridina rubra</name>
    <name type="common">Hawaiian red shrimp</name>
    <dbReference type="NCBI Taxonomy" id="373956"/>
    <lineage>
        <taxon>Eukaryota</taxon>
        <taxon>Metazoa</taxon>
        <taxon>Ecdysozoa</taxon>
        <taxon>Arthropoda</taxon>
        <taxon>Crustacea</taxon>
        <taxon>Multicrustacea</taxon>
        <taxon>Malacostraca</taxon>
        <taxon>Eumalacostraca</taxon>
        <taxon>Eucarida</taxon>
        <taxon>Decapoda</taxon>
        <taxon>Pleocyemata</taxon>
        <taxon>Caridea</taxon>
        <taxon>Atyoidea</taxon>
        <taxon>Atyidae</taxon>
        <taxon>Halocaridina</taxon>
    </lineage>
</organism>
<dbReference type="AlphaFoldDB" id="A0AAN8XC71"/>
<gene>
    <name evidence="3" type="ORF">SK128_016289</name>
</gene>
<feature type="transmembrane region" description="Helical" evidence="2">
    <location>
        <begin position="6"/>
        <end position="30"/>
    </location>
</feature>
<dbReference type="EMBL" id="JAXCGZ010004752">
    <property type="protein sequence ID" value="KAK7081511.1"/>
    <property type="molecule type" value="Genomic_DNA"/>
</dbReference>
<evidence type="ECO:0000313" key="4">
    <source>
        <dbReference type="Proteomes" id="UP001381693"/>
    </source>
</evidence>
<protein>
    <submittedName>
        <fullName evidence="3">Uncharacterized protein</fullName>
    </submittedName>
</protein>
<feature type="compositionally biased region" description="Basic and acidic residues" evidence="1">
    <location>
        <begin position="83"/>
        <end position="92"/>
    </location>
</feature>
<reference evidence="3 4" key="1">
    <citation type="submission" date="2023-11" db="EMBL/GenBank/DDBJ databases">
        <title>Halocaridina rubra genome assembly.</title>
        <authorList>
            <person name="Smith C."/>
        </authorList>
    </citation>
    <scope>NUCLEOTIDE SEQUENCE [LARGE SCALE GENOMIC DNA]</scope>
    <source>
        <strain evidence="3">EP-1</strain>
        <tissue evidence="3">Whole</tissue>
    </source>
</reference>
<keyword evidence="2" id="KW-0812">Transmembrane</keyword>